<evidence type="ECO:0000256" key="7">
    <source>
        <dbReference type="ARBA" id="ARBA00022679"/>
    </source>
</evidence>
<keyword evidence="6 10" id="KW-0328">Glycosyltransferase</keyword>
<accession>A0A2W5V9J1</accession>
<evidence type="ECO:0000256" key="4">
    <source>
        <dbReference type="ARBA" id="ARBA00015486"/>
    </source>
</evidence>
<dbReference type="NCBIfam" id="TIGR03160">
    <property type="entry name" value="cobT_DBIPRT"/>
    <property type="match status" value="1"/>
</dbReference>
<dbReference type="InterPro" id="IPR003200">
    <property type="entry name" value="Nict_dMeBzImd_PRibTrfase"/>
</dbReference>
<comment type="catalytic activity">
    <reaction evidence="9 10">
        <text>5,6-dimethylbenzimidazole + nicotinate beta-D-ribonucleotide = alpha-ribazole 5'-phosphate + nicotinate + H(+)</text>
        <dbReference type="Rhea" id="RHEA:11196"/>
        <dbReference type="ChEBI" id="CHEBI:15378"/>
        <dbReference type="ChEBI" id="CHEBI:15890"/>
        <dbReference type="ChEBI" id="CHEBI:32544"/>
        <dbReference type="ChEBI" id="CHEBI:57502"/>
        <dbReference type="ChEBI" id="CHEBI:57918"/>
        <dbReference type="EC" id="2.4.2.21"/>
    </reaction>
</comment>
<dbReference type="SUPFAM" id="SSF52733">
    <property type="entry name" value="Nicotinate mononucleotide:5,6-dimethylbenzimidazole phosphoribosyltransferase (CobT)"/>
    <property type="match status" value="1"/>
</dbReference>
<comment type="caution">
    <text evidence="11">The sequence shown here is derived from an EMBL/GenBank/DDBJ whole genome shotgun (WGS) entry which is preliminary data.</text>
</comment>
<evidence type="ECO:0000256" key="2">
    <source>
        <dbReference type="ARBA" id="ARBA00007110"/>
    </source>
</evidence>
<evidence type="ECO:0000256" key="8">
    <source>
        <dbReference type="ARBA" id="ARBA00030686"/>
    </source>
</evidence>
<dbReference type="Gene3D" id="3.40.50.10210">
    <property type="match status" value="1"/>
</dbReference>
<dbReference type="AlphaFoldDB" id="A0A2W5V9J1"/>
<dbReference type="CDD" id="cd02439">
    <property type="entry name" value="DMB-PRT_CobT"/>
    <property type="match status" value="1"/>
</dbReference>
<dbReference type="InterPro" id="IPR017846">
    <property type="entry name" value="Nict_dMeBzImd_PRibTrfase_bact"/>
</dbReference>
<name>A0A2W5V9J1_9CAUL</name>
<proteinExistence type="inferred from homology"/>
<evidence type="ECO:0000256" key="9">
    <source>
        <dbReference type="ARBA" id="ARBA00047340"/>
    </source>
</evidence>
<dbReference type="GO" id="GO:0009236">
    <property type="term" value="P:cobalamin biosynthetic process"/>
    <property type="evidence" value="ECO:0007669"/>
    <property type="project" value="UniProtKB-UniRule"/>
</dbReference>
<sequence length="343" mass="34961">MNLPAVSLIDPSGADAFRALLNAKAKPLGALGRIEDLAVRLGLMAGGQPPTFDRALLLVFAGDHGMNAEGVSAYPSAVTQAMVATFLAGKASANAFAAAVGADLRVVDAGVDADLPPHPKMLDAKVRRGSRNAAVEPALTQAEVETALGRGAAIAREAVEEGFEILALGEMGIGNTASAALIMHRLAPAPLTDCVGRGAGHDDAGLARKVAILHRAATRSATTAPLDVLAEFGGLEIAMMAGAIIGAASAKIPVLIDGFIVSAAALVAIRLVPQARGYCIFCHRSAEQGHGRLLAALDVEPLLALDLRLGEGTGALLALPLVRAASRLLTDVANLDDVLNGRL</sequence>
<dbReference type="EC" id="2.4.2.21" evidence="3 10"/>
<dbReference type="Pfam" id="PF02277">
    <property type="entry name" value="DBI_PRT"/>
    <property type="match status" value="1"/>
</dbReference>
<keyword evidence="5 10" id="KW-0169">Cobalamin biosynthesis</keyword>
<dbReference type="InterPro" id="IPR023195">
    <property type="entry name" value="Nict_dMeBzImd_PRibTrfase_N"/>
</dbReference>
<dbReference type="HAMAP" id="MF_00230">
    <property type="entry name" value="CobT"/>
    <property type="match status" value="1"/>
</dbReference>
<evidence type="ECO:0000313" key="12">
    <source>
        <dbReference type="Proteomes" id="UP000249393"/>
    </source>
</evidence>
<evidence type="ECO:0000256" key="5">
    <source>
        <dbReference type="ARBA" id="ARBA00022573"/>
    </source>
</evidence>
<reference evidence="11 12" key="1">
    <citation type="submission" date="2017-08" db="EMBL/GenBank/DDBJ databases">
        <title>Infants hospitalized years apart are colonized by the same room-sourced microbial strains.</title>
        <authorList>
            <person name="Brooks B."/>
            <person name="Olm M.R."/>
            <person name="Firek B.A."/>
            <person name="Baker R."/>
            <person name="Thomas B.C."/>
            <person name="Morowitz M.J."/>
            <person name="Banfield J.F."/>
        </authorList>
    </citation>
    <scope>NUCLEOTIDE SEQUENCE [LARGE SCALE GENOMIC DNA]</scope>
    <source>
        <strain evidence="11">S2_003_000_R2_4</strain>
    </source>
</reference>
<comment type="function">
    <text evidence="10">Catalyzes the synthesis of alpha-ribazole-5'-phosphate from nicotinate mononucleotide (NAMN) and 5,6-dimethylbenzimidazole (DMB).</text>
</comment>
<comment type="similarity">
    <text evidence="2 10">Belongs to the CobT family.</text>
</comment>
<keyword evidence="7 10" id="KW-0808">Transferase</keyword>
<dbReference type="PANTHER" id="PTHR43463">
    <property type="entry name" value="NICOTINATE-NUCLEOTIDE--DIMETHYLBENZIMIDAZOLE PHOSPHORIBOSYLTRANSFERASE"/>
    <property type="match status" value="1"/>
</dbReference>
<evidence type="ECO:0000256" key="3">
    <source>
        <dbReference type="ARBA" id="ARBA00011991"/>
    </source>
</evidence>
<dbReference type="Gene3D" id="1.10.1610.10">
    <property type="match status" value="1"/>
</dbReference>
<dbReference type="EMBL" id="QFQZ01000011">
    <property type="protein sequence ID" value="PZR35882.1"/>
    <property type="molecule type" value="Genomic_DNA"/>
</dbReference>
<feature type="active site" description="Proton acceptor" evidence="10">
    <location>
        <position position="311"/>
    </location>
</feature>
<dbReference type="NCBIfam" id="NF000996">
    <property type="entry name" value="PRK00105.1"/>
    <property type="match status" value="1"/>
</dbReference>
<dbReference type="PANTHER" id="PTHR43463:SF1">
    <property type="entry name" value="NICOTINATE-NUCLEOTIDE--DIMETHYLBENZIMIDAZOLE PHOSPHORIBOSYLTRANSFERASE"/>
    <property type="match status" value="1"/>
</dbReference>
<dbReference type="InterPro" id="IPR036087">
    <property type="entry name" value="Nict_dMeBzImd_PRibTrfase_sf"/>
</dbReference>
<dbReference type="RefSeq" id="WP_304275053.1">
    <property type="nucleotide sequence ID" value="NZ_QFQZ01000011.1"/>
</dbReference>
<gene>
    <name evidence="10 11" type="primary">cobT</name>
    <name evidence="11" type="ORF">DI526_05370</name>
</gene>
<protein>
    <recommendedName>
        <fullName evidence="4 10">Nicotinate-nucleotide--dimethylbenzimidazole phosphoribosyltransferase</fullName>
        <shortName evidence="10">NN:DBI PRT</shortName>
        <ecNumber evidence="3 10">2.4.2.21</ecNumber>
    </recommendedName>
    <alternativeName>
        <fullName evidence="8 10">N(1)-alpha-phosphoribosyltransferase</fullName>
    </alternativeName>
</protein>
<evidence type="ECO:0000256" key="10">
    <source>
        <dbReference type="HAMAP-Rule" id="MF_00230"/>
    </source>
</evidence>
<evidence type="ECO:0000313" key="11">
    <source>
        <dbReference type="EMBL" id="PZR35882.1"/>
    </source>
</evidence>
<dbReference type="GO" id="GO:0008939">
    <property type="term" value="F:nicotinate-nucleotide-dimethylbenzimidazole phosphoribosyltransferase activity"/>
    <property type="evidence" value="ECO:0007669"/>
    <property type="project" value="UniProtKB-UniRule"/>
</dbReference>
<dbReference type="FunFam" id="3.40.50.10210:FF:000001">
    <property type="entry name" value="Nicotinate-nucleotide--dimethylbenzimidazole phosphoribosyltransferase"/>
    <property type="match status" value="1"/>
</dbReference>
<dbReference type="Proteomes" id="UP000249393">
    <property type="component" value="Unassembled WGS sequence"/>
</dbReference>
<evidence type="ECO:0000256" key="6">
    <source>
        <dbReference type="ARBA" id="ARBA00022676"/>
    </source>
</evidence>
<evidence type="ECO:0000256" key="1">
    <source>
        <dbReference type="ARBA" id="ARBA00005049"/>
    </source>
</evidence>
<dbReference type="UniPathway" id="UPA00061">
    <property type="reaction ID" value="UER00516"/>
</dbReference>
<organism evidence="11 12">
    <name type="scientific">Caulobacter segnis</name>
    <dbReference type="NCBI Taxonomy" id="88688"/>
    <lineage>
        <taxon>Bacteria</taxon>
        <taxon>Pseudomonadati</taxon>
        <taxon>Pseudomonadota</taxon>
        <taxon>Alphaproteobacteria</taxon>
        <taxon>Caulobacterales</taxon>
        <taxon>Caulobacteraceae</taxon>
        <taxon>Caulobacter</taxon>
    </lineage>
</organism>
<comment type="pathway">
    <text evidence="1 10">Nucleoside biosynthesis; alpha-ribazole biosynthesis; alpha-ribazole from 5,6-dimethylbenzimidazole: step 1/2.</text>
</comment>